<dbReference type="AlphaFoldDB" id="A0A4P7PIY8"/>
<dbReference type="OrthoDB" id="6981191at2"/>
<evidence type="ECO:0000313" key="2">
    <source>
        <dbReference type="Proteomes" id="UP000296468"/>
    </source>
</evidence>
<sequence length="226" mass="25327">MQFLQKEKRHYLTDEFIGTDEGCGIFIPANKALYGFVRENPSHTDHAQVASKALIIGRSLAASVERRKKGDEDDEDGYEGSTGGFYERLAKSICSSDVGLEASFLPAGERLAGSVCTAVNKTHSRLCEAISAVTNKDASSFASKYLHFHFPTLFPMVDSRAREALKWIANEEGLVFAPTTAGMSKNYATYIDFYIRVRSLFEEELGREISLRQMDNILLNRYDNWV</sequence>
<dbReference type="RefSeq" id="WP_135846281.1">
    <property type="nucleotide sequence ID" value="NZ_CP035088.1"/>
</dbReference>
<evidence type="ECO:0000313" key="1">
    <source>
        <dbReference type="EMBL" id="QBZ90780.1"/>
    </source>
</evidence>
<reference evidence="1 2" key="1">
    <citation type="journal article" date="2019" name="Front. Microbiol.">
        <title>In silico and Genetic Analyses of Cyclic Lipopeptide Synthetic Gene Clusters in Pseudomonas sp. 11K1.</title>
        <authorList>
            <person name="Zhao H."/>
            <person name="Liu Y.P."/>
            <person name="Zhang L.Q."/>
        </authorList>
    </citation>
    <scope>NUCLEOTIDE SEQUENCE [LARGE SCALE GENOMIC DNA]</scope>
    <source>
        <strain evidence="1 2">11K1</strain>
    </source>
</reference>
<gene>
    <name evidence="1" type="ORF">EPZ47_19350</name>
</gene>
<protein>
    <submittedName>
        <fullName evidence="1">Uncharacterized protein</fullName>
    </submittedName>
</protein>
<dbReference type="Proteomes" id="UP000296468">
    <property type="component" value="Chromosome"/>
</dbReference>
<dbReference type="EMBL" id="CP035088">
    <property type="protein sequence ID" value="QBZ90780.1"/>
    <property type="molecule type" value="Genomic_DNA"/>
</dbReference>
<dbReference type="KEGG" id="pvk:EPZ47_19350"/>
<accession>A0A4P7PIY8</accession>
<name>A0A4P7PIY8_9PSED</name>
<proteinExistence type="predicted"/>
<organism evidence="1 2">
    <name type="scientific">Pseudomonas viciae</name>
    <dbReference type="NCBI Taxonomy" id="2505979"/>
    <lineage>
        <taxon>Bacteria</taxon>
        <taxon>Pseudomonadati</taxon>
        <taxon>Pseudomonadota</taxon>
        <taxon>Gammaproteobacteria</taxon>
        <taxon>Pseudomonadales</taxon>
        <taxon>Pseudomonadaceae</taxon>
        <taxon>Pseudomonas</taxon>
    </lineage>
</organism>